<evidence type="ECO:0000256" key="3">
    <source>
        <dbReference type="ARBA" id="ARBA00022679"/>
    </source>
</evidence>
<dbReference type="Pfam" id="PF03793">
    <property type="entry name" value="PASTA"/>
    <property type="match status" value="3"/>
</dbReference>
<dbReference type="PANTHER" id="PTHR43289">
    <property type="entry name" value="MITOGEN-ACTIVATED PROTEIN KINASE KINASE KINASE 20-RELATED"/>
    <property type="match status" value="1"/>
</dbReference>
<dbReference type="RefSeq" id="WP_255225567.1">
    <property type="nucleotide sequence ID" value="NZ_JAJEKE010000001.1"/>
</dbReference>
<dbReference type="InterPro" id="IPR017441">
    <property type="entry name" value="Protein_kinase_ATP_BS"/>
</dbReference>
<feature type="binding site" evidence="9">
    <location>
        <position position="39"/>
    </location>
    <ligand>
        <name>ATP</name>
        <dbReference type="ChEBI" id="CHEBI:30616"/>
    </ligand>
</feature>
<keyword evidence="4 9" id="KW-0547">Nucleotide-binding</keyword>
<keyword evidence="2" id="KW-0723">Serine/threonine-protein kinase</keyword>
<dbReference type="PANTHER" id="PTHR43289:SF34">
    <property type="entry name" value="SERINE_THREONINE-PROTEIN KINASE YBDM-RELATED"/>
    <property type="match status" value="1"/>
</dbReference>
<evidence type="ECO:0000256" key="9">
    <source>
        <dbReference type="PROSITE-ProRule" id="PRU10141"/>
    </source>
</evidence>
<dbReference type="InterPro" id="IPR005543">
    <property type="entry name" value="PASTA_dom"/>
</dbReference>
<feature type="domain" description="PASTA" evidence="12">
    <location>
        <begin position="485"/>
        <end position="552"/>
    </location>
</feature>
<feature type="domain" description="PASTA" evidence="12">
    <location>
        <begin position="418"/>
        <end position="484"/>
    </location>
</feature>
<organism evidence="13 14">
    <name type="scientific">Lutispora saccharofermentans</name>
    <dbReference type="NCBI Taxonomy" id="3024236"/>
    <lineage>
        <taxon>Bacteria</taxon>
        <taxon>Bacillati</taxon>
        <taxon>Bacillota</taxon>
        <taxon>Clostridia</taxon>
        <taxon>Lutisporales</taxon>
        <taxon>Lutisporaceae</taxon>
        <taxon>Lutispora</taxon>
    </lineage>
</organism>
<dbReference type="Gene3D" id="3.30.10.20">
    <property type="match status" value="3"/>
</dbReference>
<evidence type="ECO:0000313" key="14">
    <source>
        <dbReference type="Proteomes" id="UP001651880"/>
    </source>
</evidence>
<feature type="domain" description="PASTA" evidence="12">
    <location>
        <begin position="351"/>
        <end position="417"/>
    </location>
</feature>
<evidence type="ECO:0000259" key="11">
    <source>
        <dbReference type="PROSITE" id="PS50011"/>
    </source>
</evidence>
<feature type="transmembrane region" description="Helical" evidence="10">
    <location>
        <begin position="322"/>
        <end position="344"/>
    </location>
</feature>
<comment type="catalytic activity">
    <reaction evidence="8">
        <text>L-seryl-[protein] + ATP = O-phospho-L-seryl-[protein] + ADP + H(+)</text>
        <dbReference type="Rhea" id="RHEA:17989"/>
        <dbReference type="Rhea" id="RHEA-COMP:9863"/>
        <dbReference type="Rhea" id="RHEA-COMP:11604"/>
        <dbReference type="ChEBI" id="CHEBI:15378"/>
        <dbReference type="ChEBI" id="CHEBI:29999"/>
        <dbReference type="ChEBI" id="CHEBI:30616"/>
        <dbReference type="ChEBI" id="CHEBI:83421"/>
        <dbReference type="ChEBI" id="CHEBI:456216"/>
        <dbReference type="EC" id="2.7.11.1"/>
    </reaction>
</comment>
<keyword evidence="10" id="KW-0472">Membrane</keyword>
<dbReference type="CDD" id="cd14014">
    <property type="entry name" value="STKc_PknB_like"/>
    <property type="match status" value="1"/>
</dbReference>
<feature type="domain" description="Protein kinase" evidence="11">
    <location>
        <begin position="10"/>
        <end position="271"/>
    </location>
</feature>
<keyword evidence="3" id="KW-0808">Transferase</keyword>
<keyword evidence="10" id="KW-1133">Transmembrane helix</keyword>
<name>A0ABT1N9Y4_9FIRM</name>
<evidence type="ECO:0000256" key="6">
    <source>
        <dbReference type="ARBA" id="ARBA00022840"/>
    </source>
</evidence>
<dbReference type="SMART" id="SM00220">
    <property type="entry name" value="S_TKc"/>
    <property type="match status" value="1"/>
</dbReference>
<dbReference type="PROSITE" id="PS50011">
    <property type="entry name" value="PROTEIN_KINASE_DOM"/>
    <property type="match status" value="1"/>
</dbReference>
<evidence type="ECO:0000256" key="8">
    <source>
        <dbReference type="ARBA" id="ARBA00048679"/>
    </source>
</evidence>
<dbReference type="GO" id="GO:0016301">
    <property type="term" value="F:kinase activity"/>
    <property type="evidence" value="ECO:0007669"/>
    <property type="project" value="UniProtKB-KW"/>
</dbReference>
<dbReference type="EMBL" id="JAJEKE010000001">
    <property type="protein sequence ID" value="MCQ1528058.1"/>
    <property type="molecule type" value="Genomic_DNA"/>
</dbReference>
<accession>A0ABT1N9Y4</accession>
<dbReference type="PROSITE" id="PS00108">
    <property type="entry name" value="PROTEIN_KINASE_ST"/>
    <property type="match status" value="1"/>
</dbReference>
<reference evidence="13 14" key="1">
    <citation type="submission" date="2021-10" db="EMBL/GenBank/DDBJ databases">
        <title>Lutispora strain m25 sp. nov., a thermophilic, non-spore-forming bacterium isolated from a lab-scale methanogenic bioreactor digesting anaerobic sludge.</title>
        <authorList>
            <person name="El Houari A."/>
            <person name="Mcdonald J."/>
        </authorList>
    </citation>
    <scope>NUCLEOTIDE SEQUENCE [LARGE SCALE GENOMIC DNA]</scope>
    <source>
        <strain evidence="14">m25</strain>
    </source>
</reference>
<evidence type="ECO:0000256" key="2">
    <source>
        <dbReference type="ARBA" id="ARBA00022527"/>
    </source>
</evidence>
<keyword evidence="10" id="KW-0812">Transmembrane</keyword>
<dbReference type="SMART" id="SM00740">
    <property type="entry name" value="PASTA"/>
    <property type="match status" value="3"/>
</dbReference>
<keyword evidence="5 13" id="KW-0418">Kinase</keyword>
<evidence type="ECO:0000256" key="10">
    <source>
        <dbReference type="SAM" id="Phobius"/>
    </source>
</evidence>
<comment type="caution">
    <text evidence="13">The sequence shown here is derived from an EMBL/GenBank/DDBJ whole genome shotgun (WGS) entry which is preliminary data.</text>
</comment>
<protein>
    <recommendedName>
        <fullName evidence="1">non-specific serine/threonine protein kinase</fullName>
        <ecNumber evidence="1">2.7.11.1</ecNumber>
    </recommendedName>
</protein>
<evidence type="ECO:0000256" key="1">
    <source>
        <dbReference type="ARBA" id="ARBA00012513"/>
    </source>
</evidence>
<proteinExistence type="predicted"/>
<evidence type="ECO:0000313" key="13">
    <source>
        <dbReference type="EMBL" id="MCQ1528058.1"/>
    </source>
</evidence>
<dbReference type="Pfam" id="PF00069">
    <property type="entry name" value="Pkinase"/>
    <property type="match status" value="1"/>
</dbReference>
<comment type="catalytic activity">
    <reaction evidence="7">
        <text>L-threonyl-[protein] + ATP = O-phospho-L-threonyl-[protein] + ADP + H(+)</text>
        <dbReference type="Rhea" id="RHEA:46608"/>
        <dbReference type="Rhea" id="RHEA-COMP:11060"/>
        <dbReference type="Rhea" id="RHEA-COMP:11605"/>
        <dbReference type="ChEBI" id="CHEBI:15378"/>
        <dbReference type="ChEBI" id="CHEBI:30013"/>
        <dbReference type="ChEBI" id="CHEBI:30616"/>
        <dbReference type="ChEBI" id="CHEBI:61977"/>
        <dbReference type="ChEBI" id="CHEBI:456216"/>
        <dbReference type="EC" id="2.7.11.1"/>
    </reaction>
</comment>
<dbReference type="NCBIfam" id="NF033483">
    <property type="entry name" value="PknB_PASTA_kin"/>
    <property type="match status" value="1"/>
</dbReference>
<dbReference type="Gene3D" id="1.10.510.10">
    <property type="entry name" value="Transferase(Phosphotransferase) domain 1"/>
    <property type="match status" value="1"/>
</dbReference>
<evidence type="ECO:0000256" key="4">
    <source>
        <dbReference type="ARBA" id="ARBA00022741"/>
    </source>
</evidence>
<evidence type="ECO:0000256" key="5">
    <source>
        <dbReference type="ARBA" id="ARBA00022777"/>
    </source>
</evidence>
<dbReference type="InterPro" id="IPR000719">
    <property type="entry name" value="Prot_kinase_dom"/>
</dbReference>
<dbReference type="SUPFAM" id="SSF56112">
    <property type="entry name" value="Protein kinase-like (PK-like)"/>
    <property type="match status" value="1"/>
</dbReference>
<dbReference type="PROSITE" id="PS51178">
    <property type="entry name" value="PASTA"/>
    <property type="match status" value="3"/>
</dbReference>
<dbReference type="CDD" id="cd06577">
    <property type="entry name" value="PASTA_pknB"/>
    <property type="match status" value="3"/>
</dbReference>
<dbReference type="EC" id="2.7.11.1" evidence="1"/>
<dbReference type="InterPro" id="IPR011009">
    <property type="entry name" value="Kinase-like_dom_sf"/>
</dbReference>
<gene>
    <name evidence="13" type="primary">pknB</name>
    <name evidence="13" type="ORF">LJD61_00635</name>
</gene>
<dbReference type="PROSITE" id="PS00107">
    <property type="entry name" value="PROTEIN_KINASE_ATP"/>
    <property type="match status" value="1"/>
</dbReference>
<dbReference type="Proteomes" id="UP001651880">
    <property type="component" value="Unassembled WGS sequence"/>
</dbReference>
<evidence type="ECO:0000259" key="12">
    <source>
        <dbReference type="PROSITE" id="PS51178"/>
    </source>
</evidence>
<evidence type="ECO:0000256" key="7">
    <source>
        <dbReference type="ARBA" id="ARBA00047899"/>
    </source>
</evidence>
<keyword evidence="6 9" id="KW-0067">ATP-binding</keyword>
<keyword evidence="14" id="KW-1185">Reference proteome</keyword>
<sequence>MIGKVLGGRYEILEKIGGGGMALVYKAKCRLLNRFVAVKILRSEFTGDEEFVKKFKRESQSAASLSHPNIVGIYDVGMEDDIYYIVMEYIKGQTLKELIKSKGALGVEYATNIALQIAAALEHAHMNHIVHRDIKSHNIMIKDDNTVKVTDFGIARAVSSCTITNTGNIIGSVHYFSPEQARGGYTDEKSDIYSLGVVMYELVTGRLPFEGETPISVALKHIQEEAVNPREINNRIPKSLEDIIMKAMEKDVSKRYSNVGEIIADLKQSLIMPNGDFVKKKKDVDENTKVIEPIKHIDVEEKLTVESKPEEKKIQPRSSKKITVIAILSGLFLALLIFGGYLIVNSIFNVKIENVPNVIGDSEEEARKELEALGFVMEVVEERVFNKDVPEGHIVRQDPKPETSNKVTNPVRVVLSKGPKKVPVPALVGKNYDEVDILLESVGLEEGEPSQEYSPYPSGIVIRQSILEGTEVDEGTKIDYVISGGPEKFFMTNFIGSNIEDVKKQLIVLDLILGNETPEFNDDVPKGVVINQTPKAGTEVSKKSVVDFVVSKGPEEKPIKKYLNVELPKNLDRMKVTIFKIEGDKSTLIYENTHSASDSPLRIEISGKGEVKFEVYINNSFHDSAVYNF</sequence>
<dbReference type="Gene3D" id="3.30.200.20">
    <property type="entry name" value="Phosphorylase Kinase, domain 1"/>
    <property type="match status" value="1"/>
</dbReference>
<dbReference type="InterPro" id="IPR008271">
    <property type="entry name" value="Ser/Thr_kinase_AS"/>
</dbReference>